<evidence type="ECO:0000313" key="2">
    <source>
        <dbReference type="EMBL" id="KGM47927.1"/>
    </source>
</evidence>
<evidence type="ECO:0000313" key="3">
    <source>
        <dbReference type="Proteomes" id="UP000030004"/>
    </source>
</evidence>
<dbReference type="PANTHER" id="PTHR10443">
    <property type="entry name" value="MICROSOMAL DIPEPTIDASE"/>
    <property type="match status" value="1"/>
</dbReference>
<proteinExistence type="predicted"/>
<sequence>MYRFLVWLARIVLGLVVLAIIGVIGFWTFAPAYVGAQRNNVLDHDPFPVSEEAAALHDTLIVGDWHADPLLWKRDLTERGDWGQVDIPRLVEGNVALQVFTAVTKSPAGQNYEENSAETMDNITLLAFGQRWPMRTWTSLMERAVYQAQKLHGFAEADPRLTVIESAADLDAVLEARAAGEDAIGGILGIEGAHALEGNIDNLDRLIAEGHRLFGLHHFFDNALGGSLHGEGQAGLSDFGREVVTRVASGPYILDLAHSSPQVVRDVIEMTDIPLVVSHTGVTTFCETQRNLPDDLMQAVAQTGGTIGIGYWDEVACGQITPEGIASMIAAAVELLGEDHVSLGSDFDGSVETAFDTSELAALTHALLAQGMNEDQIAKIMGGNMVRVLRARLGG</sequence>
<dbReference type="STRING" id="1461694.ATO9_15120"/>
<dbReference type="PROSITE" id="PS51365">
    <property type="entry name" value="RENAL_DIPEPTIDASE_2"/>
    <property type="match status" value="1"/>
</dbReference>
<dbReference type="OrthoDB" id="9804920at2"/>
<dbReference type="eggNOG" id="COG2355">
    <property type="taxonomic scope" value="Bacteria"/>
</dbReference>
<gene>
    <name evidence="2" type="ORF">ATO9_15120</name>
</gene>
<dbReference type="PANTHER" id="PTHR10443:SF12">
    <property type="entry name" value="DIPEPTIDASE"/>
    <property type="match status" value="1"/>
</dbReference>
<dbReference type="Proteomes" id="UP000030004">
    <property type="component" value="Unassembled WGS sequence"/>
</dbReference>
<keyword evidence="3" id="KW-1185">Reference proteome</keyword>
<protein>
    <submittedName>
        <fullName evidence="2">Peptidase M19</fullName>
    </submittedName>
</protein>
<comment type="caution">
    <text evidence="2">The sequence shown here is derived from an EMBL/GenBank/DDBJ whole genome shotgun (WGS) entry which is preliminary data.</text>
</comment>
<dbReference type="Pfam" id="PF01244">
    <property type="entry name" value="Peptidase_M19"/>
    <property type="match status" value="1"/>
</dbReference>
<feature type="transmembrane region" description="Helical" evidence="1">
    <location>
        <begin position="7"/>
        <end position="30"/>
    </location>
</feature>
<reference evidence="2 3" key="1">
    <citation type="journal article" date="2015" name="Antonie Van Leeuwenhoek">
        <title>Pseudooceanicola atlanticus gen. nov. sp. nov., isolated from surface seawater of the Atlantic Ocean and reclassification of Oceanicola batsensis, Oceanicola marinus, Oceanicola nitratireducens, Oceanicola nanhaiensis, Oceanicola antarcticus and Oceanicola flagellatus, as Pseudooceanicola batsensis comb. nov., Pseudooceanicola marinus comb. nov., Pseudooceanicola nitratireducens comb. nov., Pseudooceanicola nanhaiensis comb. nov., Pseudooceanicola antarcticus comb. nov., and Pseudooceanicola flagellatus comb. nov.</title>
        <authorList>
            <person name="Lai Q."/>
            <person name="Li G."/>
            <person name="Liu X."/>
            <person name="Du Y."/>
            <person name="Sun F."/>
            <person name="Shao Z."/>
        </authorList>
    </citation>
    <scope>NUCLEOTIDE SEQUENCE [LARGE SCALE GENOMIC DNA]</scope>
    <source>
        <strain evidence="2 3">22II-s11g</strain>
    </source>
</reference>
<dbReference type="EMBL" id="AQQX01000006">
    <property type="protein sequence ID" value="KGM47927.1"/>
    <property type="molecule type" value="Genomic_DNA"/>
</dbReference>
<dbReference type="InterPro" id="IPR032466">
    <property type="entry name" value="Metal_Hydrolase"/>
</dbReference>
<keyword evidence="1" id="KW-0472">Membrane</keyword>
<evidence type="ECO:0000256" key="1">
    <source>
        <dbReference type="SAM" id="Phobius"/>
    </source>
</evidence>
<accession>A0A0A0EFG9</accession>
<dbReference type="RefSeq" id="WP_043750770.1">
    <property type="nucleotide sequence ID" value="NZ_AQQX01000006.1"/>
</dbReference>
<organism evidence="2 3">
    <name type="scientific">Pseudooceanicola atlanticus</name>
    <dbReference type="NCBI Taxonomy" id="1461694"/>
    <lineage>
        <taxon>Bacteria</taxon>
        <taxon>Pseudomonadati</taxon>
        <taxon>Pseudomonadota</taxon>
        <taxon>Alphaproteobacteria</taxon>
        <taxon>Rhodobacterales</taxon>
        <taxon>Paracoccaceae</taxon>
        <taxon>Pseudooceanicola</taxon>
    </lineage>
</organism>
<keyword evidence="1" id="KW-1133">Transmembrane helix</keyword>
<dbReference type="GO" id="GO:0006508">
    <property type="term" value="P:proteolysis"/>
    <property type="evidence" value="ECO:0007669"/>
    <property type="project" value="InterPro"/>
</dbReference>
<dbReference type="Gene3D" id="3.20.20.140">
    <property type="entry name" value="Metal-dependent hydrolases"/>
    <property type="match status" value="1"/>
</dbReference>
<keyword evidence="1" id="KW-0812">Transmembrane</keyword>
<dbReference type="GO" id="GO:0070573">
    <property type="term" value="F:metallodipeptidase activity"/>
    <property type="evidence" value="ECO:0007669"/>
    <property type="project" value="InterPro"/>
</dbReference>
<name>A0A0A0EFG9_9RHOB</name>
<dbReference type="AlphaFoldDB" id="A0A0A0EFG9"/>
<dbReference type="InterPro" id="IPR008257">
    <property type="entry name" value="Pept_M19"/>
</dbReference>
<dbReference type="SUPFAM" id="SSF51556">
    <property type="entry name" value="Metallo-dependent hydrolases"/>
    <property type="match status" value="1"/>
</dbReference>